<dbReference type="Pfam" id="PF01627">
    <property type="entry name" value="Hpt"/>
    <property type="match status" value="1"/>
</dbReference>
<dbReference type="Gene3D" id="1.10.287.560">
    <property type="entry name" value="Histidine kinase CheA-like, homodimeric domain"/>
    <property type="match status" value="1"/>
</dbReference>
<keyword evidence="9" id="KW-0067">ATP-binding</keyword>
<dbReference type="OrthoDB" id="9146932at2"/>
<evidence type="ECO:0000256" key="6">
    <source>
        <dbReference type="ARBA" id="ARBA00022679"/>
    </source>
</evidence>
<dbReference type="Proteomes" id="UP000295182">
    <property type="component" value="Unassembled WGS sequence"/>
</dbReference>
<dbReference type="PROSITE" id="PS50109">
    <property type="entry name" value="HIS_KIN"/>
    <property type="match status" value="1"/>
</dbReference>
<evidence type="ECO:0000256" key="1">
    <source>
        <dbReference type="ARBA" id="ARBA00000085"/>
    </source>
</evidence>
<comment type="caution">
    <text evidence="17">The sequence shown here is derived from an EMBL/GenBank/DDBJ whole genome shotgun (WGS) entry which is preliminary data.</text>
</comment>
<evidence type="ECO:0000256" key="10">
    <source>
        <dbReference type="ARBA" id="ARBA00023012"/>
    </source>
</evidence>
<evidence type="ECO:0000256" key="3">
    <source>
        <dbReference type="ARBA" id="ARBA00021495"/>
    </source>
</evidence>
<dbReference type="InterPro" id="IPR003594">
    <property type="entry name" value="HATPase_dom"/>
</dbReference>
<evidence type="ECO:0000256" key="7">
    <source>
        <dbReference type="ARBA" id="ARBA00022741"/>
    </source>
</evidence>
<feature type="domain" description="Histidine kinase" evidence="14">
    <location>
        <begin position="374"/>
        <end position="581"/>
    </location>
</feature>
<dbReference type="SMART" id="SM00387">
    <property type="entry name" value="HATPase_c"/>
    <property type="match status" value="1"/>
</dbReference>
<dbReference type="PROSITE" id="PS50894">
    <property type="entry name" value="HPT"/>
    <property type="match status" value="1"/>
</dbReference>
<evidence type="ECO:0000259" key="14">
    <source>
        <dbReference type="PROSITE" id="PS50109"/>
    </source>
</evidence>
<dbReference type="GO" id="GO:0006935">
    <property type="term" value="P:chemotaxis"/>
    <property type="evidence" value="ECO:0007669"/>
    <property type="project" value="UniProtKB-KW"/>
</dbReference>
<keyword evidence="8 17" id="KW-0418">Kinase</keyword>
<feature type="modified residue" description="Phosphohistidine" evidence="12">
    <location>
        <position position="46"/>
    </location>
</feature>
<reference evidence="17 18" key="1">
    <citation type="submission" date="2019-03" db="EMBL/GenBank/DDBJ databases">
        <title>Genomic Encyclopedia of Type Strains, Phase IV (KMG-IV): sequencing the most valuable type-strain genomes for metagenomic binning, comparative biology and taxonomic classification.</title>
        <authorList>
            <person name="Goeker M."/>
        </authorList>
    </citation>
    <scope>NUCLEOTIDE SEQUENCE [LARGE SCALE GENOMIC DNA]</scope>
    <source>
        <strain evidence="17 18">DSM 1837</strain>
    </source>
</reference>
<feature type="domain" description="HPt" evidence="16">
    <location>
        <begin position="1"/>
        <end position="103"/>
    </location>
</feature>
<evidence type="ECO:0000256" key="5">
    <source>
        <dbReference type="ARBA" id="ARBA00022553"/>
    </source>
</evidence>
<dbReference type="SUPFAM" id="SSF47384">
    <property type="entry name" value="Homodimeric domain of signal transducing histidine kinase"/>
    <property type="match status" value="1"/>
</dbReference>
<dbReference type="PRINTS" id="PR00344">
    <property type="entry name" value="BCTRLSENSOR"/>
</dbReference>
<dbReference type="PANTHER" id="PTHR43395:SF10">
    <property type="entry name" value="CHEMOTAXIS PROTEIN CHEA"/>
    <property type="match status" value="1"/>
</dbReference>
<evidence type="ECO:0000256" key="11">
    <source>
        <dbReference type="ARBA" id="ARBA00035100"/>
    </source>
</evidence>
<evidence type="ECO:0000256" key="9">
    <source>
        <dbReference type="ARBA" id="ARBA00022840"/>
    </source>
</evidence>
<dbReference type="PANTHER" id="PTHR43395">
    <property type="entry name" value="SENSOR HISTIDINE KINASE CHEA"/>
    <property type="match status" value="1"/>
</dbReference>
<evidence type="ECO:0000256" key="4">
    <source>
        <dbReference type="ARBA" id="ARBA00022500"/>
    </source>
</evidence>
<dbReference type="Pfam" id="PF02518">
    <property type="entry name" value="HATPase_c"/>
    <property type="match status" value="1"/>
</dbReference>
<dbReference type="Pfam" id="PF02895">
    <property type="entry name" value="H-kinase_dim"/>
    <property type="match status" value="1"/>
</dbReference>
<dbReference type="SUPFAM" id="SSF50341">
    <property type="entry name" value="CheW-like"/>
    <property type="match status" value="1"/>
</dbReference>
<evidence type="ECO:0000313" key="18">
    <source>
        <dbReference type="Proteomes" id="UP000295182"/>
    </source>
</evidence>
<dbReference type="SMART" id="SM00073">
    <property type="entry name" value="HPT"/>
    <property type="match status" value="1"/>
</dbReference>
<evidence type="ECO:0000313" key="17">
    <source>
        <dbReference type="EMBL" id="TCP20093.1"/>
    </source>
</evidence>
<dbReference type="PROSITE" id="PS50851">
    <property type="entry name" value="CHEW"/>
    <property type="match status" value="1"/>
</dbReference>
<sequence length="724" mass="78330">MNLDEALQTFIVESRELLQDMENALLALEQAEEKTELINAIFRTAHTIKGSSGLFSLDHVVAFTHVTESVLDRVRDGRIGISDSLIALLLSCGDHIGTLIDAIAAGDTAENPALTAQGEPLLEQLRAHLGQAAVPSGLSASAAAAPADATQRMPGSGAAQDHWHISLRFGPEVLRNGMDPLSFIRFLGTLGRIEEVLVLSEKLPEPQDMDPEACYLGYEIELESSATKAAIENAFEFVHDDCEVRILPPHSRTSDYIQHIQQEQHEVSVRIGEMMVRCGALTQKELDEALNIQEKTTPTPLIGTVLVEQRAVHPEVVDAAIKKQTQVKELHAQESRSVRIDADKLDQLINLVGELIIVGAGVNLIARRANMADLQEHTSKLSGLVEEVRDSALQLRMVKIGATFGRFQRVVHDMSRDLGKDIALVINGEDTELDKTVVEKIGDPLMHLVRNSLDHGIESAAVRAERGKPAKGLLKLNAFHDSGSIVITVEDDGGGLKRDRILAKAIERGLVEPGHHLSDSEVYGLIFEPGFSTAEKVSNLSGRGVGLDVVKRNITALRGSVSINSTEGKGTTVTVRLPLTLAIIDGFLVEVDTSVFAIPLDMIEECVAFSAEPGHNYTNLRGEVLPFIRLRELFGITQPLKRRENIVVLKHAGQKAGLVVDTLLGEFQTVIKPLGKLFNQAKCISGSTILGSGEVALILDVPALIQQAAQGFAGNKTGETLALA</sequence>
<evidence type="ECO:0000256" key="8">
    <source>
        <dbReference type="ARBA" id="ARBA00022777"/>
    </source>
</evidence>
<dbReference type="CDD" id="cd16916">
    <property type="entry name" value="HATPase_CheA-like"/>
    <property type="match status" value="1"/>
</dbReference>
<gene>
    <name evidence="17" type="ORF">EV674_10261</name>
</gene>
<dbReference type="SUPFAM" id="SSF47226">
    <property type="entry name" value="Histidine-containing phosphotransfer domain, HPT domain"/>
    <property type="match status" value="1"/>
</dbReference>
<name>A0A4R2NFJ9_9BURK</name>
<keyword evidence="5 12" id="KW-0597">Phosphoprotein</keyword>
<dbReference type="Gene3D" id="3.30.565.10">
    <property type="entry name" value="Histidine kinase-like ATPase, C-terminal domain"/>
    <property type="match status" value="1"/>
</dbReference>
<proteinExistence type="predicted"/>
<dbReference type="InterPro" id="IPR008207">
    <property type="entry name" value="Sig_transdc_His_kin_Hpt_dom"/>
</dbReference>
<comment type="function">
    <text evidence="11">Involved in the transmission of sensory signals from the chemoreceptors to the flagellar motors. CheA is autophosphorylated; it can transfer its phosphate group to either CheB or CheY.</text>
</comment>
<dbReference type="InterPro" id="IPR004358">
    <property type="entry name" value="Sig_transdc_His_kin-like_C"/>
</dbReference>
<dbReference type="RefSeq" id="WP_119011786.1">
    <property type="nucleotide sequence ID" value="NZ_QXNC01000001.1"/>
</dbReference>
<keyword evidence="4" id="KW-0145">Chemotaxis</keyword>
<dbReference type="InterPro" id="IPR051315">
    <property type="entry name" value="Bact_Chemotaxis_CheA"/>
</dbReference>
<dbReference type="GO" id="GO:0005524">
    <property type="term" value="F:ATP binding"/>
    <property type="evidence" value="ECO:0007669"/>
    <property type="project" value="UniProtKB-KW"/>
</dbReference>
<dbReference type="InterPro" id="IPR036061">
    <property type="entry name" value="CheW-like_dom_sf"/>
</dbReference>
<evidence type="ECO:0000259" key="16">
    <source>
        <dbReference type="PROSITE" id="PS50894"/>
    </source>
</evidence>
<feature type="coiled-coil region" evidence="13">
    <location>
        <begin position="11"/>
        <end position="38"/>
    </location>
</feature>
<dbReference type="InterPro" id="IPR002545">
    <property type="entry name" value="CheW-lke_dom"/>
</dbReference>
<dbReference type="GO" id="GO:0000155">
    <property type="term" value="F:phosphorelay sensor kinase activity"/>
    <property type="evidence" value="ECO:0007669"/>
    <property type="project" value="InterPro"/>
</dbReference>
<evidence type="ECO:0000259" key="15">
    <source>
        <dbReference type="PROSITE" id="PS50851"/>
    </source>
</evidence>
<dbReference type="SUPFAM" id="SSF160246">
    <property type="entry name" value="EspE N-terminal domain-like"/>
    <property type="match status" value="1"/>
</dbReference>
<dbReference type="InterPro" id="IPR005467">
    <property type="entry name" value="His_kinase_dom"/>
</dbReference>
<dbReference type="InterPro" id="IPR036641">
    <property type="entry name" value="HPT_dom_sf"/>
</dbReference>
<dbReference type="InterPro" id="IPR004105">
    <property type="entry name" value="CheA-like_dim"/>
</dbReference>
<keyword evidence="7" id="KW-0547">Nucleotide-binding</keyword>
<evidence type="ECO:0000256" key="12">
    <source>
        <dbReference type="PROSITE-ProRule" id="PRU00110"/>
    </source>
</evidence>
<evidence type="ECO:0000256" key="13">
    <source>
        <dbReference type="SAM" id="Coils"/>
    </source>
</evidence>
<dbReference type="GO" id="GO:0005737">
    <property type="term" value="C:cytoplasm"/>
    <property type="evidence" value="ECO:0007669"/>
    <property type="project" value="InterPro"/>
</dbReference>
<keyword evidence="13" id="KW-0175">Coiled coil</keyword>
<dbReference type="Pfam" id="PF01584">
    <property type="entry name" value="CheW"/>
    <property type="match status" value="1"/>
</dbReference>
<dbReference type="InterPro" id="IPR037257">
    <property type="entry name" value="T2SS_E_N_sf"/>
</dbReference>
<dbReference type="SUPFAM" id="SSF55874">
    <property type="entry name" value="ATPase domain of HSP90 chaperone/DNA topoisomerase II/histidine kinase"/>
    <property type="match status" value="1"/>
</dbReference>
<dbReference type="InterPro" id="IPR037006">
    <property type="entry name" value="CheA-like_homodim_sf"/>
</dbReference>
<dbReference type="EMBL" id="SLXH01000002">
    <property type="protein sequence ID" value="TCP20093.1"/>
    <property type="molecule type" value="Genomic_DNA"/>
</dbReference>
<keyword evidence="6" id="KW-0808">Transferase</keyword>
<evidence type="ECO:0000256" key="2">
    <source>
        <dbReference type="ARBA" id="ARBA00012438"/>
    </source>
</evidence>
<dbReference type="SMART" id="SM00260">
    <property type="entry name" value="CheW"/>
    <property type="match status" value="1"/>
</dbReference>
<comment type="catalytic activity">
    <reaction evidence="1">
        <text>ATP + protein L-histidine = ADP + protein N-phospho-L-histidine.</text>
        <dbReference type="EC" id="2.7.13.3"/>
    </reaction>
</comment>
<dbReference type="FunFam" id="3.30.565.10:FF:000016">
    <property type="entry name" value="Chemotaxis protein CheA, putative"/>
    <property type="match status" value="1"/>
</dbReference>
<dbReference type="SMART" id="SM01231">
    <property type="entry name" value="H-kinase_dim"/>
    <property type="match status" value="1"/>
</dbReference>
<dbReference type="CDD" id="cd00088">
    <property type="entry name" value="HPT"/>
    <property type="match status" value="1"/>
</dbReference>
<dbReference type="InterPro" id="IPR036097">
    <property type="entry name" value="HisK_dim/P_sf"/>
</dbReference>
<dbReference type="Gene3D" id="1.20.120.160">
    <property type="entry name" value="HPT domain"/>
    <property type="match status" value="1"/>
</dbReference>
<keyword evidence="10" id="KW-0902">Two-component regulatory system</keyword>
<organism evidence="17 18">
    <name type="scientific">Simplicispira metamorpha</name>
    <dbReference type="NCBI Taxonomy" id="80881"/>
    <lineage>
        <taxon>Bacteria</taxon>
        <taxon>Pseudomonadati</taxon>
        <taxon>Pseudomonadota</taxon>
        <taxon>Betaproteobacteria</taxon>
        <taxon>Burkholderiales</taxon>
        <taxon>Comamonadaceae</taxon>
        <taxon>Simplicispira</taxon>
    </lineage>
</organism>
<accession>A0A4R2NFJ9</accession>
<dbReference type="CDD" id="cd00731">
    <property type="entry name" value="CheA_reg"/>
    <property type="match status" value="1"/>
</dbReference>
<feature type="domain" description="CheW-like" evidence="15">
    <location>
        <begin position="573"/>
        <end position="710"/>
    </location>
</feature>
<protein>
    <recommendedName>
        <fullName evidence="3">Chemotaxis protein CheA</fullName>
        <ecNumber evidence="2">2.7.13.3</ecNumber>
    </recommendedName>
</protein>
<dbReference type="EC" id="2.7.13.3" evidence="2"/>
<keyword evidence="18" id="KW-1185">Reference proteome</keyword>
<dbReference type="Gene3D" id="2.30.30.40">
    <property type="entry name" value="SH3 Domains"/>
    <property type="match status" value="1"/>
</dbReference>
<dbReference type="InterPro" id="IPR036890">
    <property type="entry name" value="HATPase_C_sf"/>
</dbReference>
<dbReference type="AlphaFoldDB" id="A0A4R2NFJ9"/>